<name>A0A8T0DS20_9TREM</name>
<dbReference type="Gene3D" id="3.90.70.10">
    <property type="entry name" value="Cysteine proteinases"/>
    <property type="match status" value="1"/>
</dbReference>
<feature type="compositionally biased region" description="Polar residues" evidence="3">
    <location>
        <begin position="121"/>
        <end position="144"/>
    </location>
</feature>
<dbReference type="InterPro" id="IPR050185">
    <property type="entry name" value="Ub_carboxyl-term_hydrolase"/>
</dbReference>
<dbReference type="InterPro" id="IPR001394">
    <property type="entry name" value="Peptidase_C19_UCH"/>
</dbReference>
<keyword evidence="6" id="KW-1185">Reference proteome</keyword>
<evidence type="ECO:0000256" key="1">
    <source>
        <dbReference type="ARBA" id="ARBA00000707"/>
    </source>
</evidence>
<gene>
    <name evidence="5" type="ORF">P879_04013</name>
</gene>
<feature type="compositionally biased region" description="Polar residues" evidence="3">
    <location>
        <begin position="216"/>
        <end position="234"/>
    </location>
</feature>
<dbReference type="SUPFAM" id="SSF54001">
    <property type="entry name" value="Cysteine proteinases"/>
    <property type="match status" value="1"/>
</dbReference>
<sequence>MHFPSSLLPDISIRIIFFSSGFMSASIHSYSRREKQHSGFADRWLADDLSSSPLVVHNLNRPAASGNDSLYGSPVYRYHHRNASISRRTSVTPSSIDFYSPFSVRRTHTTSLFPATHMTNLPNLTQREPKGSSSQGPMNTSYRDSCQPWLRRDHVFDKTGVAGRLYQTSASSRATREYSTKPPSVDRTSNLSNPAVGLSNRLTTLSINGPGLHVNAKTNRTSNADSVVSNLSNDTTSHAHGSSSSISSTSSSTRAGVGLKFTSAHFPSVASRPIIQSPTVHDSSPPPPARRSPGPPVSVGSSNSGNNSSDPRWSTTSRLGPPGSFVTVKTAATEDQRNGGLVGLNNLGNTCFMNSIIQCLSNTHPLSDYCLSGRYMSDLNKSSTMRGNLFASYVSLIKELWDPELLDSSVSPHQFRMQMQRFAPRFVGYAQQDSQEFLRYVLEGLHMEVNRVTKKPPPVTPDYATEDKLADCEKAAIYWRRYLSMDNSEIVDLFVGQLMSTLECAECTFKSTTFDPFWDLSLPIPKKSNVNIMDCLRLFTSKEDLDGNERPVCGRCKIRRRCAKSFSIHKFPRILVLHLKRFSGERFRSKMSILVDYPITDLDLSEFASSSCQQRRAIYNLYAVSNHSGSVYAGHYTATCKHHFRDTWFEYNDSRVHSTSTQSIVSPEGYVLFYELVE</sequence>
<comment type="caution">
    <text evidence="5">The sequence shown here is derived from an EMBL/GenBank/DDBJ whole genome shotgun (WGS) entry which is preliminary data.</text>
</comment>
<keyword evidence="2" id="KW-0788">Thiol protease</keyword>
<feature type="region of interest" description="Disordered" evidence="3">
    <location>
        <begin position="121"/>
        <end position="145"/>
    </location>
</feature>
<reference evidence="5 6" key="1">
    <citation type="submission" date="2019-07" db="EMBL/GenBank/DDBJ databases">
        <title>Annotation for the trematode Paragonimus westermani.</title>
        <authorList>
            <person name="Choi Y.-J."/>
        </authorList>
    </citation>
    <scope>NUCLEOTIDE SEQUENCE [LARGE SCALE GENOMIC DNA]</scope>
    <source>
        <strain evidence="5">180907_Pwestermani</strain>
    </source>
</reference>
<dbReference type="InterPro" id="IPR028889">
    <property type="entry name" value="USP"/>
</dbReference>
<proteinExistence type="inferred from homology"/>
<feature type="compositionally biased region" description="Low complexity" evidence="3">
    <location>
        <begin position="297"/>
        <end position="309"/>
    </location>
</feature>
<dbReference type="InterPro" id="IPR038765">
    <property type="entry name" value="Papain-like_cys_pep_sf"/>
</dbReference>
<comment type="catalytic activity">
    <reaction evidence="1 2">
        <text>Thiol-dependent hydrolysis of ester, thioester, amide, peptide and isopeptide bonds formed by the C-terminal Gly of ubiquitin (a 76-residue protein attached to proteins as an intracellular targeting signal).</text>
        <dbReference type="EC" id="3.4.19.12"/>
    </reaction>
</comment>
<protein>
    <recommendedName>
        <fullName evidence="2">Ubiquitin carboxyl-terminal hydrolase</fullName>
        <ecNumber evidence="2">3.4.19.12</ecNumber>
    </recommendedName>
</protein>
<dbReference type="EC" id="3.4.19.12" evidence="2"/>
<accession>A0A8T0DS20</accession>
<dbReference type="Pfam" id="PF00443">
    <property type="entry name" value="UCH"/>
    <property type="match status" value="1"/>
</dbReference>
<evidence type="ECO:0000313" key="5">
    <source>
        <dbReference type="EMBL" id="KAF8569451.1"/>
    </source>
</evidence>
<dbReference type="OrthoDB" id="265306at2759"/>
<keyword evidence="2" id="KW-0645">Protease</keyword>
<organism evidence="5 6">
    <name type="scientific">Paragonimus westermani</name>
    <dbReference type="NCBI Taxonomy" id="34504"/>
    <lineage>
        <taxon>Eukaryota</taxon>
        <taxon>Metazoa</taxon>
        <taxon>Spiralia</taxon>
        <taxon>Lophotrochozoa</taxon>
        <taxon>Platyhelminthes</taxon>
        <taxon>Trematoda</taxon>
        <taxon>Digenea</taxon>
        <taxon>Plagiorchiida</taxon>
        <taxon>Troglotremata</taxon>
        <taxon>Troglotrematidae</taxon>
        <taxon>Paragonimus</taxon>
    </lineage>
</organism>
<evidence type="ECO:0000256" key="2">
    <source>
        <dbReference type="RuleBase" id="RU366025"/>
    </source>
</evidence>
<keyword evidence="2" id="KW-0833">Ubl conjugation pathway</keyword>
<dbReference type="GO" id="GO:0016579">
    <property type="term" value="P:protein deubiquitination"/>
    <property type="evidence" value="ECO:0007669"/>
    <property type="project" value="InterPro"/>
</dbReference>
<dbReference type="GO" id="GO:0004843">
    <property type="term" value="F:cysteine-type deubiquitinase activity"/>
    <property type="evidence" value="ECO:0007669"/>
    <property type="project" value="UniProtKB-UniRule"/>
</dbReference>
<dbReference type="PROSITE" id="PS00973">
    <property type="entry name" value="USP_2"/>
    <property type="match status" value="1"/>
</dbReference>
<dbReference type="PROSITE" id="PS50235">
    <property type="entry name" value="USP_3"/>
    <property type="match status" value="1"/>
</dbReference>
<feature type="region of interest" description="Disordered" evidence="3">
    <location>
        <begin position="167"/>
        <end position="196"/>
    </location>
</feature>
<dbReference type="PROSITE" id="PS00972">
    <property type="entry name" value="USP_1"/>
    <property type="match status" value="1"/>
</dbReference>
<evidence type="ECO:0000259" key="4">
    <source>
        <dbReference type="PROSITE" id="PS50235"/>
    </source>
</evidence>
<dbReference type="FunFam" id="3.90.70.10:FF:000083">
    <property type="entry name" value="Uncharacterized protein, isoform B"/>
    <property type="match status" value="1"/>
</dbReference>
<dbReference type="InterPro" id="IPR018200">
    <property type="entry name" value="USP_CS"/>
</dbReference>
<dbReference type="AlphaFoldDB" id="A0A8T0DS20"/>
<dbReference type="EMBL" id="JTDF01001852">
    <property type="protein sequence ID" value="KAF8569451.1"/>
    <property type="molecule type" value="Genomic_DNA"/>
</dbReference>
<comment type="similarity">
    <text evidence="2">Belongs to the peptidase C19 family.</text>
</comment>
<feature type="region of interest" description="Disordered" evidence="3">
    <location>
        <begin position="270"/>
        <end position="325"/>
    </location>
</feature>
<keyword evidence="2" id="KW-0378">Hydrolase</keyword>
<dbReference type="Proteomes" id="UP000699462">
    <property type="component" value="Unassembled WGS sequence"/>
</dbReference>
<feature type="compositionally biased region" description="Pro residues" evidence="3">
    <location>
        <begin position="284"/>
        <end position="296"/>
    </location>
</feature>
<evidence type="ECO:0000313" key="6">
    <source>
        <dbReference type="Proteomes" id="UP000699462"/>
    </source>
</evidence>
<dbReference type="PANTHER" id="PTHR21646">
    <property type="entry name" value="UBIQUITIN CARBOXYL-TERMINAL HYDROLASE"/>
    <property type="match status" value="1"/>
</dbReference>
<dbReference type="GO" id="GO:0006508">
    <property type="term" value="P:proteolysis"/>
    <property type="evidence" value="ECO:0007669"/>
    <property type="project" value="UniProtKB-KW"/>
</dbReference>
<dbReference type="PANTHER" id="PTHR21646:SF23">
    <property type="entry name" value="UBIQUITIN CARBOXYL-TERMINAL HYDROLASE USP2"/>
    <property type="match status" value="1"/>
</dbReference>
<feature type="region of interest" description="Disordered" evidence="3">
    <location>
        <begin position="215"/>
        <end position="253"/>
    </location>
</feature>
<feature type="compositionally biased region" description="Low complexity" evidence="3">
    <location>
        <begin position="235"/>
        <end position="253"/>
    </location>
</feature>
<dbReference type="CDD" id="cd02674">
    <property type="entry name" value="Peptidase_C19R"/>
    <property type="match status" value="1"/>
</dbReference>
<feature type="domain" description="USP" evidence="4">
    <location>
        <begin position="342"/>
        <end position="677"/>
    </location>
</feature>
<evidence type="ECO:0000256" key="3">
    <source>
        <dbReference type="SAM" id="MobiDB-lite"/>
    </source>
</evidence>